<proteinExistence type="predicted"/>
<accession>A0A0F9KTC0</accession>
<sequence>MADLAPRQGRRGKAPDDRPARARYWNTKQLEKHKVRNLVRCCGMDKAKATVYWRSVRKRRIKTIGGITS</sequence>
<name>A0A0F9KTC0_9ZZZZ</name>
<reference evidence="2" key="1">
    <citation type="journal article" date="2015" name="Nature">
        <title>Complex archaea that bridge the gap between prokaryotes and eukaryotes.</title>
        <authorList>
            <person name="Spang A."/>
            <person name="Saw J.H."/>
            <person name="Jorgensen S.L."/>
            <person name="Zaremba-Niedzwiedzka K."/>
            <person name="Martijn J."/>
            <person name="Lind A.E."/>
            <person name="van Eijk R."/>
            <person name="Schleper C."/>
            <person name="Guy L."/>
            <person name="Ettema T.J."/>
        </authorList>
    </citation>
    <scope>NUCLEOTIDE SEQUENCE</scope>
</reference>
<organism evidence="2">
    <name type="scientific">marine sediment metagenome</name>
    <dbReference type="NCBI Taxonomy" id="412755"/>
    <lineage>
        <taxon>unclassified sequences</taxon>
        <taxon>metagenomes</taxon>
        <taxon>ecological metagenomes</taxon>
    </lineage>
</organism>
<protein>
    <submittedName>
        <fullName evidence="2">Uncharacterized protein</fullName>
    </submittedName>
</protein>
<evidence type="ECO:0000256" key="1">
    <source>
        <dbReference type="SAM" id="MobiDB-lite"/>
    </source>
</evidence>
<gene>
    <name evidence="2" type="ORF">LCGC14_1364170</name>
</gene>
<dbReference type="AlphaFoldDB" id="A0A0F9KTC0"/>
<dbReference type="EMBL" id="LAZR01008556">
    <property type="protein sequence ID" value="KKM78026.1"/>
    <property type="molecule type" value="Genomic_DNA"/>
</dbReference>
<evidence type="ECO:0000313" key="2">
    <source>
        <dbReference type="EMBL" id="KKM78026.1"/>
    </source>
</evidence>
<feature type="region of interest" description="Disordered" evidence="1">
    <location>
        <begin position="1"/>
        <end position="22"/>
    </location>
</feature>
<comment type="caution">
    <text evidence="2">The sequence shown here is derived from an EMBL/GenBank/DDBJ whole genome shotgun (WGS) entry which is preliminary data.</text>
</comment>